<comment type="caution">
    <text evidence="3">The sequence shown here is derived from an EMBL/GenBank/DDBJ whole genome shotgun (WGS) entry which is preliminary data.</text>
</comment>
<keyword evidence="3" id="KW-0966">Cell projection</keyword>
<dbReference type="Gene3D" id="3.30.750.140">
    <property type="match status" value="1"/>
</dbReference>
<proteinExistence type="predicted"/>
<dbReference type="InterPro" id="IPR052563">
    <property type="entry name" value="FliK"/>
</dbReference>
<organism evidence="3 4">
    <name type="scientific">Nitrincola tapanii</name>
    <dbReference type="NCBI Taxonomy" id="1708751"/>
    <lineage>
        <taxon>Bacteria</taxon>
        <taxon>Pseudomonadati</taxon>
        <taxon>Pseudomonadota</taxon>
        <taxon>Gammaproteobacteria</taxon>
        <taxon>Oceanospirillales</taxon>
        <taxon>Oceanospirillaceae</taxon>
        <taxon>Nitrincola</taxon>
    </lineage>
</organism>
<dbReference type="Proteomes" id="UP000325302">
    <property type="component" value="Unassembled WGS sequence"/>
</dbReference>
<feature type="region of interest" description="Disordered" evidence="1">
    <location>
        <begin position="576"/>
        <end position="616"/>
    </location>
</feature>
<accession>A0A5A9W8Z8</accession>
<dbReference type="Pfam" id="PF02120">
    <property type="entry name" value="Flg_hook"/>
    <property type="match status" value="1"/>
</dbReference>
<evidence type="ECO:0000256" key="1">
    <source>
        <dbReference type="SAM" id="MobiDB-lite"/>
    </source>
</evidence>
<gene>
    <name evidence="3" type="ORF">E1H14_02550</name>
</gene>
<reference evidence="3 4" key="1">
    <citation type="submission" date="2019-03" db="EMBL/GenBank/DDBJ databases">
        <title>Nitrincola sp. nov. isolated from an Indian soda lake.</title>
        <authorList>
            <person name="Joshi A."/>
            <person name="Thite S.V."/>
            <person name="Joseph N."/>
            <person name="Dhotre D."/>
            <person name="Moorthy M."/>
            <person name="Shouche Y.S."/>
        </authorList>
    </citation>
    <scope>NUCLEOTIDE SEQUENCE [LARGE SCALE GENOMIC DNA]</scope>
    <source>
        <strain evidence="3 4">MEB193</strain>
    </source>
</reference>
<dbReference type="PANTHER" id="PTHR37533">
    <property type="entry name" value="FLAGELLAR HOOK-LENGTH CONTROL PROTEIN"/>
    <property type="match status" value="1"/>
</dbReference>
<dbReference type="InterPro" id="IPR038610">
    <property type="entry name" value="FliK-like_C_sf"/>
</dbReference>
<keyword evidence="3" id="KW-0969">Cilium</keyword>
<dbReference type="CDD" id="cd17470">
    <property type="entry name" value="T3SS_Flik_C"/>
    <property type="match status" value="1"/>
</dbReference>
<protein>
    <submittedName>
        <fullName evidence="3">Flagellar hook-length control protein FliK</fullName>
    </submittedName>
</protein>
<keyword evidence="4" id="KW-1185">Reference proteome</keyword>
<dbReference type="OrthoDB" id="1792985at2"/>
<dbReference type="AlphaFoldDB" id="A0A5A9W8Z8"/>
<feature type="compositionally biased region" description="Low complexity" evidence="1">
    <location>
        <begin position="246"/>
        <end position="262"/>
    </location>
</feature>
<feature type="domain" description="Flagellar hook-length control protein-like C-terminal" evidence="2">
    <location>
        <begin position="509"/>
        <end position="591"/>
    </location>
</feature>
<name>A0A5A9W8Z8_9GAMM</name>
<feature type="region of interest" description="Disordered" evidence="1">
    <location>
        <begin position="245"/>
        <end position="287"/>
    </location>
</feature>
<dbReference type="EMBL" id="SMRS01000001">
    <property type="protein sequence ID" value="KAA0876618.1"/>
    <property type="molecule type" value="Genomic_DNA"/>
</dbReference>
<evidence type="ECO:0000259" key="2">
    <source>
        <dbReference type="Pfam" id="PF02120"/>
    </source>
</evidence>
<dbReference type="PANTHER" id="PTHR37533:SF2">
    <property type="entry name" value="FLAGELLAR HOOK-LENGTH CONTROL PROTEIN"/>
    <property type="match status" value="1"/>
</dbReference>
<evidence type="ECO:0000313" key="4">
    <source>
        <dbReference type="Proteomes" id="UP000325302"/>
    </source>
</evidence>
<sequence length="630" mass="66481">MNVCQERCMNSPNSIQLLGGLLSLSTPSSALGLEGGTWMPGAGVSGAFANWLGQAMQSQPQAEARIFSQGLMDASTGQDFAAEGRALPQIAESSADLDKLTAWLQDILQGEPAAMRGLSNEEQAWLQQTLRAWSNLHQEGGAVPENEKWTTSPALENLKNQWQLLSDQLESSGRLPLQAWSSQTLSEAQELAAQAETGLEAESLDSMLRLLVSMLNPQAPADQAASSAQTAQVDAVSEQGLEVQMEASLESSSPAEALSTPLTQPDEVDPQEVASSSTAMETARASQRAAEEVLQAIRDKLLARQEARAEALGPGQAKGQLTALAEALRSLGMGRPDPVLKGEADGIRNSDAATSTPLETAALPESSSLAALVNPRLAASESMLNAATASQTQIPQPSLLAQAVNQVVNGTLDAEAEVEGLNPEPKAVLREVTLAETVGRQVEPGSARAEASASNSAAQTTSVSGLSAQASSLNVAAPTQEGLTAKTASESLESQRQLLNPNFARILGERSLMMVQQGPRVAEIRLDPPELGSLRIRVHLQGNDQVSLSFTASNAAVREAIEQQLPRLREMFSGQGMQLADASVSDQSPEQERQASSARKGRSYGRESAEADLEGLPQTLKPLGLVDYYA</sequence>
<dbReference type="InterPro" id="IPR021136">
    <property type="entry name" value="Flagellar_hook_control-like_C"/>
</dbReference>
<evidence type="ECO:0000313" key="3">
    <source>
        <dbReference type="EMBL" id="KAA0876618.1"/>
    </source>
</evidence>
<keyword evidence="3" id="KW-0282">Flagellum</keyword>